<feature type="transmembrane region" description="Helical" evidence="5">
    <location>
        <begin position="405"/>
        <end position="422"/>
    </location>
</feature>
<feature type="transmembrane region" description="Helical" evidence="5">
    <location>
        <begin position="189"/>
        <end position="206"/>
    </location>
</feature>
<feature type="transmembrane region" description="Helical" evidence="5">
    <location>
        <begin position="466"/>
        <end position="485"/>
    </location>
</feature>
<dbReference type="PANTHER" id="PTHR24064">
    <property type="entry name" value="SOLUTE CARRIER FAMILY 22 MEMBER"/>
    <property type="match status" value="1"/>
</dbReference>
<feature type="domain" description="Major facilitator superfamily (MFS) profile" evidence="6">
    <location>
        <begin position="87"/>
        <end position="519"/>
    </location>
</feature>
<evidence type="ECO:0000256" key="5">
    <source>
        <dbReference type="SAM" id="Phobius"/>
    </source>
</evidence>
<evidence type="ECO:0000256" key="4">
    <source>
        <dbReference type="ARBA" id="ARBA00023136"/>
    </source>
</evidence>
<name>A0AAN8WIM7_HALRR</name>
<feature type="transmembrane region" description="Helical" evidence="5">
    <location>
        <begin position="428"/>
        <end position="454"/>
    </location>
</feature>
<dbReference type="Gene3D" id="1.20.1250.20">
    <property type="entry name" value="MFS general substrate transporter like domains"/>
    <property type="match status" value="1"/>
</dbReference>
<comment type="caution">
    <text evidence="7">The sequence shown here is derived from an EMBL/GenBank/DDBJ whole genome shotgun (WGS) entry which is preliminary data.</text>
</comment>
<feature type="transmembrane region" description="Helical" evidence="5">
    <location>
        <begin position="245"/>
        <end position="264"/>
    </location>
</feature>
<gene>
    <name evidence="7" type="ORF">SK128_018211</name>
</gene>
<dbReference type="GO" id="GO:0016020">
    <property type="term" value="C:membrane"/>
    <property type="evidence" value="ECO:0007669"/>
    <property type="project" value="UniProtKB-SubCell"/>
</dbReference>
<dbReference type="GO" id="GO:0022857">
    <property type="term" value="F:transmembrane transporter activity"/>
    <property type="evidence" value="ECO:0007669"/>
    <property type="project" value="InterPro"/>
</dbReference>
<dbReference type="InterPro" id="IPR005828">
    <property type="entry name" value="MFS_sugar_transport-like"/>
</dbReference>
<keyword evidence="3 5" id="KW-1133">Transmembrane helix</keyword>
<dbReference type="InterPro" id="IPR005829">
    <property type="entry name" value="Sugar_transporter_CS"/>
</dbReference>
<dbReference type="Pfam" id="PF00083">
    <property type="entry name" value="Sugar_tr"/>
    <property type="match status" value="1"/>
</dbReference>
<evidence type="ECO:0000313" key="8">
    <source>
        <dbReference type="Proteomes" id="UP001381693"/>
    </source>
</evidence>
<feature type="transmembrane region" description="Helical" evidence="5">
    <location>
        <begin position="159"/>
        <end position="183"/>
    </location>
</feature>
<keyword evidence="2 5" id="KW-0812">Transmembrane</keyword>
<sequence length="555" mass="62462">MISQLDDILTDIGTGWWDVLHYIVVYFCLSLPAYHAFGGAFLAPNVDYTCDPPDYDNIKINGTILEYKTISTPQLYINESYRDECSYLVENAENGTIEEMDCTNWSFDNSTFSTTITSEFQLTCGKAYLRASYQSIYMTGMFVGAPFSGLFADRFGRKTVLTCGLITYILLANLSCLVTNYSAILFCRFIQGSLAFFFTNISYILVIEISEPRFRPHLGIISMMPWAIATMIWGGLAYLIRDWRWLQFAVSIHGVFVFPFLWFIDESPRWLAVTGRHDRAMAVLKRAARLNKARLPDDEELMSILQNSHNKVASFGNKFTKRDLVANMKEKIDSFTILFKTPKLRRITLGLYVIYLIVNMVYYGLSLSGGTLSENPFVFMVLSGLMEIPAYSVTVPIVSRFGRKLPTWVSFLLSGIALLAIAPTPTNYVWTIVSLAMFGKLAISTAYSILMFYSTELFPTEVRSRGLGTSFMMSRIGSIVSPFIIEILGSAYPWAPSVVYGGTAFLACLVTIFLPDTLGKALPDTIEQLEGASEQFESRKTWIPVQTSERSPPLD</sequence>
<evidence type="ECO:0000259" key="6">
    <source>
        <dbReference type="PROSITE" id="PS50850"/>
    </source>
</evidence>
<keyword evidence="4 5" id="KW-0472">Membrane</keyword>
<feature type="transmembrane region" description="Helical" evidence="5">
    <location>
        <begin position="347"/>
        <end position="365"/>
    </location>
</feature>
<feature type="transmembrane region" description="Helical" evidence="5">
    <location>
        <begin position="491"/>
        <end position="514"/>
    </location>
</feature>
<dbReference type="InterPro" id="IPR020846">
    <property type="entry name" value="MFS_dom"/>
</dbReference>
<feature type="transmembrane region" description="Helical" evidence="5">
    <location>
        <begin position="218"/>
        <end position="239"/>
    </location>
</feature>
<keyword evidence="8" id="KW-1185">Reference proteome</keyword>
<evidence type="ECO:0000313" key="7">
    <source>
        <dbReference type="EMBL" id="KAK7028086.1"/>
    </source>
</evidence>
<protein>
    <recommendedName>
        <fullName evidence="6">Major facilitator superfamily (MFS) profile domain-containing protein</fullName>
    </recommendedName>
</protein>
<reference evidence="7 8" key="1">
    <citation type="submission" date="2023-11" db="EMBL/GenBank/DDBJ databases">
        <title>Halocaridina rubra genome assembly.</title>
        <authorList>
            <person name="Smith C."/>
        </authorList>
    </citation>
    <scope>NUCLEOTIDE SEQUENCE [LARGE SCALE GENOMIC DNA]</scope>
    <source>
        <strain evidence="7">EP-1</strain>
        <tissue evidence="7">Whole</tissue>
    </source>
</reference>
<dbReference type="PROSITE" id="PS50850">
    <property type="entry name" value="MFS"/>
    <property type="match status" value="1"/>
</dbReference>
<accession>A0AAN8WIM7</accession>
<dbReference type="Proteomes" id="UP001381693">
    <property type="component" value="Unassembled WGS sequence"/>
</dbReference>
<organism evidence="7 8">
    <name type="scientific">Halocaridina rubra</name>
    <name type="common">Hawaiian red shrimp</name>
    <dbReference type="NCBI Taxonomy" id="373956"/>
    <lineage>
        <taxon>Eukaryota</taxon>
        <taxon>Metazoa</taxon>
        <taxon>Ecdysozoa</taxon>
        <taxon>Arthropoda</taxon>
        <taxon>Crustacea</taxon>
        <taxon>Multicrustacea</taxon>
        <taxon>Malacostraca</taxon>
        <taxon>Eumalacostraca</taxon>
        <taxon>Eucarida</taxon>
        <taxon>Decapoda</taxon>
        <taxon>Pleocyemata</taxon>
        <taxon>Caridea</taxon>
        <taxon>Atyoidea</taxon>
        <taxon>Atyidae</taxon>
        <taxon>Halocaridina</taxon>
    </lineage>
</organism>
<evidence type="ECO:0000256" key="2">
    <source>
        <dbReference type="ARBA" id="ARBA00022692"/>
    </source>
</evidence>
<dbReference type="InterPro" id="IPR036259">
    <property type="entry name" value="MFS_trans_sf"/>
</dbReference>
<comment type="subcellular location">
    <subcellularLocation>
        <location evidence="1">Membrane</location>
        <topology evidence="1">Multi-pass membrane protein</topology>
    </subcellularLocation>
</comment>
<evidence type="ECO:0000256" key="1">
    <source>
        <dbReference type="ARBA" id="ARBA00004141"/>
    </source>
</evidence>
<dbReference type="CDD" id="cd17317">
    <property type="entry name" value="MFS_SLC22"/>
    <property type="match status" value="1"/>
</dbReference>
<dbReference type="PROSITE" id="PS00216">
    <property type="entry name" value="SUGAR_TRANSPORT_1"/>
    <property type="match status" value="1"/>
</dbReference>
<dbReference type="SUPFAM" id="SSF103473">
    <property type="entry name" value="MFS general substrate transporter"/>
    <property type="match status" value="1"/>
</dbReference>
<evidence type="ECO:0000256" key="3">
    <source>
        <dbReference type="ARBA" id="ARBA00022989"/>
    </source>
</evidence>
<proteinExistence type="predicted"/>
<dbReference type="EMBL" id="JAXCGZ010022660">
    <property type="protein sequence ID" value="KAK7028086.1"/>
    <property type="molecule type" value="Genomic_DNA"/>
</dbReference>
<feature type="transmembrane region" description="Helical" evidence="5">
    <location>
        <begin position="377"/>
        <end position="398"/>
    </location>
</feature>
<dbReference type="AlphaFoldDB" id="A0AAN8WIM7"/>